<sequence length="182" mass="21456">MTEKKKASQHIDEEDPQAKTKQTAYERFLHENKKPWLFFNLFTTLGSIGLAVGTFLVLNTQVDDCKGLKTALWLVFAMHIVNTIETIINLFSLEKRLCNGYMICGFFIFEIIVLSYMQVVYFEAQQEDYCMTRTPLMYFWMMGQILVFYFVVVLTICFFFRKFCQDPNLKDDEDDDFVATKQ</sequence>
<dbReference type="AlphaFoldDB" id="A0A078AS41"/>
<keyword evidence="1" id="KW-0472">Membrane</keyword>
<dbReference type="OrthoDB" id="10482683at2759"/>
<evidence type="ECO:0000313" key="3">
    <source>
        <dbReference type="Proteomes" id="UP000039865"/>
    </source>
</evidence>
<keyword evidence="3" id="KW-1185">Reference proteome</keyword>
<name>A0A078AS41_STYLE</name>
<evidence type="ECO:0000313" key="2">
    <source>
        <dbReference type="EMBL" id="CDW83703.1"/>
    </source>
</evidence>
<protein>
    <recommendedName>
        <fullName evidence="4">Transmembrane protein</fullName>
    </recommendedName>
</protein>
<keyword evidence="1" id="KW-1133">Transmembrane helix</keyword>
<keyword evidence="1" id="KW-0812">Transmembrane</keyword>
<feature type="transmembrane region" description="Helical" evidence="1">
    <location>
        <begin position="137"/>
        <end position="160"/>
    </location>
</feature>
<organism evidence="2 3">
    <name type="scientific">Stylonychia lemnae</name>
    <name type="common">Ciliate</name>
    <dbReference type="NCBI Taxonomy" id="5949"/>
    <lineage>
        <taxon>Eukaryota</taxon>
        <taxon>Sar</taxon>
        <taxon>Alveolata</taxon>
        <taxon>Ciliophora</taxon>
        <taxon>Intramacronucleata</taxon>
        <taxon>Spirotrichea</taxon>
        <taxon>Stichotrichia</taxon>
        <taxon>Sporadotrichida</taxon>
        <taxon>Oxytrichidae</taxon>
        <taxon>Stylonychinae</taxon>
        <taxon>Stylonychia</taxon>
    </lineage>
</organism>
<dbReference type="Proteomes" id="UP000039865">
    <property type="component" value="Unassembled WGS sequence"/>
</dbReference>
<gene>
    <name evidence="2" type="primary">Contig16230.g17286</name>
    <name evidence="2" type="ORF">STYLEM_12751</name>
</gene>
<feature type="transmembrane region" description="Helical" evidence="1">
    <location>
        <begin position="70"/>
        <end position="91"/>
    </location>
</feature>
<feature type="transmembrane region" description="Helical" evidence="1">
    <location>
        <begin position="98"/>
        <end position="117"/>
    </location>
</feature>
<evidence type="ECO:0000256" key="1">
    <source>
        <dbReference type="SAM" id="Phobius"/>
    </source>
</evidence>
<dbReference type="EMBL" id="CCKQ01012099">
    <property type="protein sequence ID" value="CDW83703.1"/>
    <property type="molecule type" value="Genomic_DNA"/>
</dbReference>
<accession>A0A078AS41</accession>
<feature type="transmembrane region" description="Helical" evidence="1">
    <location>
        <begin position="37"/>
        <end position="58"/>
    </location>
</feature>
<proteinExistence type="predicted"/>
<evidence type="ECO:0008006" key="4">
    <source>
        <dbReference type="Google" id="ProtNLM"/>
    </source>
</evidence>
<reference evidence="2 3" key="1">
    <citation type="submission" date="2014-06" db="EMBL/GenBank/DDBJ databases">
        <authorList>
            <person name="Swart Estienne"/>
        </authorList>
    </citation>
    <scope>NUCLEOTIDE SEQUENCE [LARGE SCALE GENOMIC DNA]</scope>
    <source>
        <strain evidence="2 3">130c</strain>
    </source>
</reference>
<dbReference type="InParanoid" id="A0A078AS41"/>